<protein>
    <submittedName>
        <fullName evidence="2">Uncharacterized protein</fullName>
    </submittedName>
</protein>
<dbReference type="RefSeq" id="WP_159367253.1">
    <property type="nucleotide sequence ID" value="NZ_CP047218.1"/>
</dbReference>
<dbReference type="EMBL" id="CP047218">
    <property type="protein sequence ID" value="QHD68750.1"/>
    <property type="molecule type" value="Genomic_DNA"/>
</dbReference>
<evidence type="ECO:0000313" key="3">
    <source>
        <dbReference type="Proteomes" id="UP000464086"/>
    </source>
</evidence>
<reference evidence="2 3" key="1">
    <citation type="submission" date="2019-12" db="EMBL/GenBank/DDBJ databases">
        <title>Functional and genomic insights into the Sphingobium yanoikuyae YC-JY1, a bacterium efficiently degrading bisphenol A.</title>
        <authorList>
            <person name="Jia Y."/>
            <person name="Li X."/>
            <person name="Wang J."/>
            <person name="Eltoukhy A."/>
            <person name="Lamraoui I."/>
            <person name="Yan Y."/>
        </authorList>
    </citation>
    <scope>NUCLEOTIDE SEQUENCE [LARGE SCALE GENOMIC DNA]</scope>
    <source>
        <strain evidence="2 3">YC-JY1</strain>
    </source>
</reference>
<keyword evidence="1" id="KW-0472">Membrane</keyword>
<dbReference type="Proteomes" id="UP000464086">
    <property type="component" value="Chromosome"/>
</dbReference>
<name>A0A6P1GJY2_SPHYA</name>
<evidence type="ECO:0000256" key="1">
    <source>
        <dbReference type="SAM" id="Phobius"/>
    </source>
</evidence>
<accession>A0A6P1GJY2</accession>
<feature type="transmembrane region" description="Helical" evidence="1">
    <location>
        <begin position="51"/>
        <end position="71"/>
    </location>
</feature>
<organism evidence="2 3">
    <name type="scientific">Sphingobium yanoikuyae</name>
    <name type="common">Sphingomonas yanoikuyae</name>
    <dbReference type="NCBI Taxonomy" id="13690"/>
    <lineage>
        <taxon>Bacteria</taxon>
        <taxon>Pseudomonadati</taxon>
        <taxon>Pseudomonadota</taxon>
        <taxon>Alphaproteobacteria</taxon>
        <taxon>Sphingomonadales</taxon>
        <taxon>Sphingomonadaceae</taxon>
        <taxon>Sphingobium</taxon>
    </lineage>
</organism>
<proteinExistence type="predicted"/>
<evidence type="ECO:0000313" key="2">
    <source>
        <dbReference type="EMBL" id="QHD68750.1"/>
    </source>
</evidence>
<dbReference type="AlphaFoldDB" id="A0A6P1GJY2"/>
<sequence length="73" mass="8420">MSVGIVIYRGIVCPLLDRYRGWRGGDRVQVARRNWRGIYVPDLRVKRAEQMFWLAFLGIVGIGLAVGWTVMVR</sequence>
<gene>
    <name evidence="2" type="ORF">GS397_17920</name>
</gene>
<keyword evidence="1" id="KW-1133">Transmembrane helix</keyword>
<keyword evidence="1" id="KW-0812">Transmembrane</keyword>